<gene>
    <name evidence="2" type="ORF">GSLYS_00015693001</name>
</gene>
<accession>A0AAV2I7Y9</accession>
<reference evidence="2 3" key="1">
    <citation type="submission" date="2024-04" db="EMBL/GenBank/DDBJ databases">
        <authorList>
            <consortium name="Genoscope - CEA"/>
            <person name="William W."/>
        </authorList>
    </citation>
    <scope>NUCLEOTIDE SEQUENCE [LARGE SCALE GENOMIC DNA]</scope>
</reference>
<protein>
    <submittedName>
        <fullName evidence="2">Uncharacterized protein</fullName>
    </submittedName>
</protein>
<comment type="caution">
    <text evidence="2">The sequence shown here is derived from an EMBL/GenBank/DDBJ whole genome shotgun (WGS) entry which is preliminary data.</text>
</comment>
<feature type="compositionally biased region" description="Basic and acidic residues" evidence="1">
    <location>
        <begin position="117"/>
        <end position="154"/>
    </location>
</feature>
<feature type="non-terminal residue" evidence="2">
    <location>
        <position position="154"/>
    </location>
</feature>
<evidence type="ECO:0000256" key="1">
    <source>
        <dbReference type="SAM" id="MobiDB-lite"/>
    </source>
</evidence>
<keyword evidence="3" id="KW-1185">Reference proteome</keyword>
<name>A0AAV2I7Y9_LYMST</name>
<evidence type="ECO:0000313" key="2">
    <source>
        <dbReference type="EMBL" id="CAL1542087.1"/>
    </source>
</evidence>
<feature type="region of interest" description="Disordered" evidence="1">
    <location>
        <begin position="15"/>
        <end position="36"/>
    </location>
</feature>
<sequence>MSGNAIVVRRCSLGTALPEQQQQPLQPPMDDTQKTTPGNMAFHRAEVIRRNSLAGHTLGPWGHVKNIPIANVAPFVHSRVDDEKSKLAKTEEQFLAQQQGATGSNQSPSRQSPDMPPDVKEEDPRMKPEDLDKISPALRAKDPHEILATSSKKE</sequence>
<evidence type="ECO:0000313" key="3">
    <source>
        <dbReference type="Proteomes" id="UP001497497"/>
    </source>
</evidence>
<dbReference type="AlphaFoldDB" id="A0AAV2I7Y9"/>
<proteinExistence type="predicted"/>
<feature type="compositionally biased region" description="Polar residues" evidence="1">
    <location>
        <begin position="95"/>
        <end position="112"/>
    </location>
</feature>
<feature type="compositionally biased region" description="Basic and acidic residues" evidence="1">
    <location>
        <begin position="79"/>
        <end position="92"/>
    </location>
</feature>
<dbReference type="Proteomes" id="UP001497497">
    <property type="component" value="Unassembled WGS sequence"/>
</dbReference>
<dbReference type="EMBL" id="CAXITT010000469">
    <property type="protein sequence ID" value="CAL1542087.1"/>
    <property type="molecule type" value="Genomic_DNA"/>
</dbReference>
<organism evidence="2 3">
    <name type="scientific">Lymnaea stagnalis</name>
    <name type="common">Great pond snail</name>
    <name type="synonym">Helix stagnalis</name>
    <dbReference type="NCBI Taxonomy" id="6523"/>
    <lineage>
        <taxon>Eukaryota</taxon>
        <taxon>Metazoa</taxon>
        <taxon>Spiralia</taxon>
        <taxon>Lophotrochozoa</taxon>
        <taxon>Mollusca</taxon>
        <taxon>Gastropoda</taxon>
        <taxon>Heterobranchia</taxon>
        <taxon>Euthyneura</taxon>
        <taxon>Panpulmonata</taxon>
        <taxon>Hygrophila</taxon>
        <taxon>Lymnaeoidea</taxon>
        <taxon>Lymnaeidae</taxon>
        <taxon>Lymnaea</taxon>
    </lineage>
</organism>
<feature type="region of interest" description="Disordered" evidence="1">
    <location>
        <begin position="79"/>
        <end position="154"/>
    </location>
</feature>